<dbReference type="Proteomes" id="UP000005316">
    <property type="component" value="Unassembled WGS sequence"/>
</dbReference>
<reference evidence="2 3" key="1">
    <citation type="submission" date="2011-04" db="EMBL/GenBank/DDBJ databases">
        <authorList>
            <person name="Muzny D."/>
            <person name="Qin X."/>
            <person name="Deng J."/>
            <person name="Jiang H."/>
            <person name="Liu Y."/>
            <person name="Qu J."/>
            <person name="Song X.-Z."/>
            <person name="Zhang L."/>
            <person name="Thornton R."/>
            <person name="Coyle M."/>
            <person name="Francisco L."/>
            <person name="Jackson L."/>
            <person name="Javaid M."/>
            <person name="Korchina V."/>
            <person name="Kovar C."/>
            <person name="Mata R."/>
            <person name="Mathew T."/>
            <person name="Ngo R."/>
            <person name="Nguyen L."/>
            <person name="Nguyen N."/>
            <person name="Okwuonu G."/>
            <person name="Ongeri F."/>
            <person name="Pham C."/>
            <person name="Simmons D."/>
            <person name="Wilczek-Boney K."/>
            <person name="Hale W."/>
            <person name="Jakkamsetti A."/>
            <person name="Pham P."/>
            <person name="Ruth R."/>
            <person name="San Lucas F."/>
            <person name="Warren J."/>
            <person name="Zhang J."/>
            <person name="Zhao Z."/>
            <person name="Zhou C."/>
            <person name="Zhu D."/>
            <person name="Lee S."/>
            <person name="Bess C."/>
            <person name="Blankenburg K."/>
            <person name="Forbes L."/>
            <person name="Fu Q."/>
            <person name="Gubbala S."/>
            <person name="Hirani K."/>
            <person name="Jayaseelan J.C."/>
            <person name="Lara F."/>
            <person name="Munidasa M."/>
            <person name="Palculict T."/>
            <person name="Patil S."/>
            <person name="Pu L.-L."/>
            <person name="Saada N."/>
            <person name="Tang L."/>
            <person name="Weissenberger G."/>
            <person name="Zhu Y."/>
            <person name="Hemphill L."/>
            <person name="Shang Y."/>
            <person name="Youmans B."/>
            <person name="Ayvaz T."/>
            <person name="Ross M."/>
            <person name="Santibanez J."/>
            <person name="Aqrawi P."/>
            <person name="Gross S."/>
            <person name="Joshi V."/>
            <person name="Fowler G."/>
            <person name="Nazareth L."/>
            <person name="Reid J."/>
            <person name="Worley K."/>
            <person name="Petrosino J."/>
            <person name="Highlander S."/>
            <person name="Gibbs R."/>
        </authorList>
    </citation>
    <scope>NUCLEOTIDE SEQUENCE [LARGE SCALE GENOMIC DNA]</scope>
    <source>
        <strain evidence="2 3">2681</strain>
    </source>
</reference>
<sequence length="57" mass="6557">MLKSKITDLVIGLIMVYFAYDRISAGQTKMGILFVVLAFLNLVAFYVKLRTEKQQQE</sequence>
<evidence type="ECO:0000313" key="3">
    <source>
        <dbReference type="Proteomes" id="UP000005316"/>
    </source>
</evidence>
<name>F9DWG3_9BACL</name>
<evidence type="ECO:0000256" key="1">
    <source>
        <dbReference type="SAM" id="Phobius"/>
    </source>
</evidence>
<dbReference type="AlphaFoldDB" id="F9DWG3"/>
<dbReference type="RefSeq" id="WP_009497822.1">
    <property type="nucleotide sequence ID" value="NZ_GL982998.1"/>
</dbReference>
<dbReference type="HOGENOM" id="CLU_2994442_0_0_9"/>
<keyword evidence="1" id="KW-1133">Transmembrane helix</keyword>
<accession>F9DWG3</accession>
<feature type="transmembrane region" description="Helical" evidence="1">
    <location>
        <begin position="30"/>
        <end position="47"/>
    </location>
</feature>
<keyword evidence="1" id="KW-0472">Membrane</keyword>
<gene>
    <name evidence="2" type="ORF">HMPREF9372_3144</name>
</gene>
<dbReference type="STRING" id="759851.SAMN04244570_2889"/>
<keyword evidence="1" id="KW-0812">Transmembrane</keyword>
<protein>
    <submittedName>
        <fullName evidence="2">Uncharacterized protein</fullName>
    </submittedName>
</protein>
<comment type="caution">
    <text evidence="2">The sequence shown here is derived from an EMBL/GenBank/DDBJ whole genome shotgun (WGS) entry which is preliminary data.</text>
</comment>
<evidence type="ECO:0000313" key="2">
    <source>
        <dbReference type="EMBL" id="EGQ21784.1"/>
    </source>
</evidence>
<dbReference type="EMBL" id="AFPZ01000099">
    <property type="protein sequence ID" value="EGQ21784.1"/>
    <property type="molecule type" value="Genomic_DNA"/>
</dbReference>
<organism evidence="2 3">
    <name type="scientific">Sporosarcina newyorkensis 2681</name>
    <dbReference type="NCBI Taxonomy" id="1027292"/>
    <lineage>
        <taxon>Bacteria</taxon>
        <taxon>Bacillati</taxon>
        <taxon>Bacillota</taxon>
        <taxon>Bacilli</taxon>
        <taxon>Bacillales</taxon>
        <taxon>Caryophanaceae</taxon>
        <taxon>Sporosarcina</taxon>
    </lineage>
</organism>
<proteinExistence type="predicted"/>